<protein>
    <recommendedName>
        <fullName evidence="2">DUF4283 domain-containing protein</fullName>
    </recommendedName>
</protein>
<gene>
    <name evidence="3" type="ORF">K2173_022615</name>
</gene>
<feature type="domain" description="DUF4283" evidence="2">
    <location>
        <begin position="40"/>
        <end position="121"/>
    </location>
</feature>
<sequence length="493" mass="54673">MAAFVRSEADREMRGLLGDFRILGRSKQNNVQKKRELVSLWQQALIVKVLGRSIGYKALYTRIHQLWKPKGPLDILDLSSEYFLIQFTTANDRTNVLANGPWMIQGHYLTVRPWTPEFHPSTGSIHKLLTWVRFPELPVMYYHENVFRELASSIGTPFRVDVNTSYATHGQFARICVEVDLSKLLVGKLWFDGRCYKVVYEGLDTICFSCGIYGHSPPACPFATPTTSSLLPIPTQGEVQQEPPLQPSGIDGTDHVSDVTSPTQRFGEWMVVARRPRRPHSRSHSTTQVQGNTLREPQNRFLSLNAEISEQQEPLPGFQIGSEEIAEPSTRPTSRPYKSRAPPKSHLLFLHRKLQVVAETQLSTPTFHATHADSCNVNSLQHGPSLAPQVAVSTAMVQSFAGVLQQAFSQSPSPTEHAGIQPQPLGAAQIIDEHSGLSTLARIPVEGAVMTSFDQQQRLTGMDVDPSQVFEHEPTPGMAMEVVGAPQEGGSAQ</sequence>
<dbReference type="PANTHER" id="PTHR31286:SF99">
    <property type="entry name" value="DUF4283 DOMAIN-CONTAINING PROTEIN"/>
    <property type="match status" value="1"/>
</dbReference>
<feature type="region of interest" description="Disordered" evidence="1">
    <location>
        <begin position="276"/>
        <end position="297"/>
    </location>
</feature>
<dbReference type="InterPro" id="IPR025558">
    <property type="entry name" value="DUF4283"/>
</dbReference>
<proteinExistence type="predicted"/>
<evidence type="ECO:0000313" key="3">
    <source>
        <dbReference type="EMBL" id="KAJ8768519.1"/>
    </source>
</evidence>
<dbReference type="Pfam" id="PF14111">
    <property type="entry name" value="DUF4283"/>
    <property type="match status" value="1"/>
</dbReference>
<dbReference type="EMBL" id="JAIWQS010000004">
    <property type="protein sequence ID" value="KAJ8768519.1"/>
    <property type="molecule type" value="Genomic_DNA"/>
</dbReference>
<name>A0AAV8TQX1_9ROSI</name>
<evidence type="ECO:0000256" key="1">
    <source>
        <dbReference type="SAM" id="MobiDB-lite"/>
    </source>
</evidence>
<dbReference type="Proteomes" id="UP001159364">
    <property type="component" value="Linkage Group LG04"/>
</dbReference>
<feature type="region of interest" description="Disordered" evidence="1">
    <location>
        <begin position="318"/>
        <end position="342"/>
    </location>
</feature>
<accession>A0AAV8TQX1</accession>
<organism evidence="3 4">
    <name type="scientific">Erythroxylum novogranatense</name>
    <dbReference type="NCBI Taxonomy" id="1862640"/>
    <lineage>
        <taxon>Eukaryota</taxon>
        <taxon>Viridiplantae</taxon>
        <taxon>Streptophyta</taxon>
        <taxon>Embryophyta</taxon>
        <taxon>Tracheophyta</taxon>
        <taxon>Spermatophyta</taxon>
        <taxon>Magnoliopsida</taxon>
        <taxon>eudicotyledons</taxon>
        <taxon>Gunneridae</taxon>
        <taxon>Pentapetalae</taxon>
        <taxon>rosids</taxon>
        <taxon>fabids</taxon>
        <taxon>Malpighiales</taxon>
        <taxon>Erythroxylaceae</taxon>
        <taxon>Erythroxylum</taxon>
    </lineage>
</organism>
<evidence type="ECO:0000259" key="2">
    <source>
        <dbReference type="Pfam" id="PF14111"/>
    </source>
</evidence>
<feature type="compositionally biased region" description="Polar residues" evidence="1">
    <location>
        <begin position="286"/>
        <end position="297"/>
    </location>
</feature>
<evidence type="ECO:0000313" key="4">
    <source>
        <dbReference type="Proteomes" id="UP001159364"/>
    </source>
</evidence>
<dbReference type="AlphaFoldDB" id="A0AAV8TQX1"/>
<comment type="caution">
    <text evidence="3">The sequence shown here is derived from an EMBL/GenBank/DDBJ whole genome shotgun (WGS) entry which is preliminary data.</text>
</comment>
<dbReference type="InterPro" id="IPR040256">
    <property type="entry name" value="At4g02000-like"/>
</dbReference>
<dbReference type="PANTHER" id="PTHR31286">
    <property type="entry name" value="GLYCINE-RICH CELL WALL STRUCTURAL PROTEIN 1.8-LIKE"/>
    <property type="match status" value="1"/>
</dbReference>
<reference evidence="3 4" key="1">
    <citation type="submission" date="2021-09" db="EMBL/GenBank/DDBJ databases">
        <title>Genomic insights and catalytic innovation underlie evolution of tropane alkaloids biosynthesis.</title>
        <authorList>
            <person name="Wang Y.-J."/>
            <person name="Tian T."/>
            <person name="Huang J.-P."/>
            <person name="Huang S.-X."/>
        </authorList>
    </citation>
    <scope>NUCLEOTIDE SEQUENCE [LARGE SCALE GENOMIC DNA]</scope>
    <source>
        <strain evidence="3">KIB-2018</strain>
        <tissue evidence="3">Leaf</tissue>
    </source>
</reference>
<keyword evidence="4" id="KW-1185">Reference proteome</keyword>